<protein>
    <submittedName>
        <fullName evidence="2">Uncharacterized protein</fullName>
    </submittedName>
</protein>
<sequence>MEKQEEESSSFLKILGIGCLGFIILGALGVWYAINNVNSITAEVAQSIAGKIINKTQLSEQDKKELMVILDEITEDVKDGKITNDEFRAMLASFSESGLLPALGLRFFETAYLKDADLPHEEKDELLKNLSRYRWGLINDKIEYFNQNLDDIMNIISVKQGDKSEFKQELTNEELLEAVNIMKEAADISQIEDKKFNIEVAKEVRKVLDRAKEKALEQEASENK</sequence>
<dbReference type="EMBL" id="ABCK01000014">
    <property type="protein sequence ID" value="EDM26678.1"/>
    <property type="molecule type" value="Genomic_DNA"/>
</dbReference>
<comment type="caution">
    <text evidence="2">The sequence shown here is derived from an EMBL/GenBank/DDBJ whole genome shotgun (WGS) entry which is preliminary data.</text>
</comment>
<reference evidence="2 3" key="1">
    <citation type="journal article" date="2010" name="J. Bacteriol.">
        <title>Genome sequence of Lentisphaera araneosa HTCC2155T, the type species of the order Lentisphaerales in the phylum Lentisphaerae.</title>
        <authorList>
            <person name="Thrash J.C."/>
            <person name="Cho J.C."/>
            <person name="Vergin K.L."/>
            <person name="Morris R.M."/>
            <person name="Giovannoni S.J."/>
        </authorList>
    </citation>
    <scope>NUCLEOTIDE SEQUENCE [LARGE SCALE GENOMIC DNA]</scope>
    <source>
        <strain evidence="2 3">HTCC2155</strain>
    </source>
</reference>
<proteinExistence type="predicted"/>
<keyword evidence="1" id="KW-0472">Membrane</keyword>
<keyword evidence="1" id="KW-1133">Transmembrane helix</keyword>
<evidence type="ECO:0000256" key="1">
    <source>
        <dbReference type="SAM" id="Phobius"/>
    </source>
</evidence>
<evidence type="ECO:0000313" key="3">
    <source>
        <dbReference type="Proteomes" id="UP000004947"/>
    </source>
</evidence>
<dbReference type="AlphaFoldDB" id="A6DNL9"/>
<name>A6DNL9_9BACT</name>
<dbReference type="STRING" id="313628.LNTAR_18565"/>
<keyword evidence="3" id="KW-1185">Reference proteome</keyword>
<keyword evidence="1" id="KW-0812">Transmembrane</keyword>
<dbReference type="Proteomes" id="UP000004947">
    <property type="component" value="Unassembled WGS sequence"/>
</dbReference>
<accession>A6DNL9</accession>
<dbReference type="eggNOG" id="ENOG50338MM">
    <property type="taxonomic scope" value="Bacteria"/>
</dbReference>
<organism evidence="2 3">
    <name type="scientific">Lentisphaera araneosa HTCC2155</name>
    <dbReference type="NCBI Taxonomy" id="313628"/>
    <lineage>
        <taxon>Bacteria</taxon>
        <taxon>Pseudomonadati</taxon>
        <taxon>Lentisphaerota</taxon>
        <taxon>Lentisphaeria</taxon>
        <taxon>Lentisphaerales</taxon>
        <taxon>Lentisphaeraceae</taxon>
        <taxon>Lentisphaera</taxon>
    </lineage>
</organism>
<dbReference type="RefSeq" id="WP_007279457.1">
    <property type="nucleotide sequence ID" value="NZ_ABCK01000014.1"/>
</dbReference>
<evidence type="ECO:0000313" key="2">
    <source>
        <dbReference type="EMBL" id="EDM26678.1"/>
    </source>
</evidence>
<gene>
    <name evidence="2" type="ORF">LNTAR_18565</name>
</gene>
<feature type="transmembrane region" description="Helical" evidence="1">
    <location>
        <begin position="12"/>
        <end position="34"/>
    </location>
</feature>